<reference evidence="1" key="1">
    <citation type="submission" date="2020-05" db="EMBL/GenBank/DDBJ databases">
        <authorList>
            <person name="Chiriac C."/>
            <person name="Salcher M."/>
            <person name="Ghai R."/>
            <person name="Kavagutti S V."/>
        </authorList>
    </citation>
    <scope>NUCLEOTIDE SEQUENCE</scope>
</reference>
<proteinExistence type="predicted"/>
<dbReference type="EMBL" id="CAEZUU010000034">
    <property type="protein sequence ID" value="CAB4608663.1"/>
    <property type="molecule type" value="Genomic_DNA"/>
</dbReference>
<dbReference type="Pfam" id="PF18986">
    <property type="entry name" value="DUF5719"/>
    <property type="match status" value="1"/>
</dbReference>
<dbReference type="InterPro" id="IPR043777">
    <property type="entry name" value="DUF5719"/>
</dbReference>
<accession>A0A6J6H836</accession>
<organism evidence="1">
    <name type="scientific">freshwater metagenome</name>
    <dbReference type="NCBI Taxonomy" id="449393"/>
    <lineage>
        <taxon>unclassified sequences</taxon>
        <taxon>metagenomes</taxon>
        <taxon>ecological metagenomes</taxon>
    </lineage>
</organism>
<name>A0A6J6H836_9ZZZZ</name>
<sequence>MFKKIVILFAVLAALVGGTLLAPSFEIQIGNVPAASSLDVKARDLTLACPGSLFKAGGAKGTTLGNFEHVGNVAYVSQFNASNGASVSSSDGVYTVTAPNGVTDQGSVLLNASQFQNAAGATLKGLAATNCQLPSNDLWLVGGSTTTGREALLILRNTTQVDSTVSLEIFSEAGSVEAPGLNGIAVVAGKTTVVPLAGVVPKTKSFVTHVTANGGAVAAWIQQRTVRGLSAAGVDYVSPSPAFAKQQVIPGIFVRGSTQAAKLMAANADYADLVPVLRIFVPGKTNTTVTAQIVGADSKTFGTVVRSTVNAGSVTDLEIPGLKDGNYIALISADAEVQTAIRLSRVTASSAPDFTWIPAAEKFSGKRNITAPSAGISKLCIYNDKTGQIDVLEIAAGSTYSFNGSDAPLYANLITDINGTVANISVLDQKNAGGKVSVNVR</sequence>
<protein>
    <submittedName>
        <fullName evidence="1">Unannotated protein</fullName>
    </submittedName>
</protein>
<gene>
    <name evidence="1" type="ORF">UFOPK1857_00265</name>
</gene>
<dbReference type="AlphaFoldDB" id="A0A6J6H836"/>
<evidence type="ECO:0000313" key="1">
    <source>
        <dbReference type="EMBL" id="CAB4608663.1"/>
    </source>
</evidence>